<evidence type="ECO:0000313" key="4">
    <source>
        <dbReference type="Proteomes" id="UP001526430"/>
    </source>
</evidence>
<dbReference type="Gene3D" id="3.40.710.10">
    <property type="entry name" value="DD-peptidase/beta-lactamase superfamily"/>
    <property type="match status" value="1"/>
</dbReference>
<dbReference type="RefSeq" id="WP_301592344.1">
    <property type="nucleotide sequence ID" value="NZ_JAPFQI010000027.1"/>
</dbReference>
<protein>
    <submittedName>
        <fullName evidence="3">Beta-lactamase family protein</fullName>
    </submittedName>
</protein>
<proteinExistence type="predicted"/>
<evidence type="ECO:0000259" key="2">
    <source>
        <dbReference type="Pfam" id="PF00144"/>
    </source>
</evidence>
<organism evidence="3 4">
    <name type="scientific">Sabulicella glaciei</name>
    <dbReference type="NCBI Taxonomy" id="2984948"/>
    <lineage>
        <taxon>Bacteria</taxon>
        <taxon>Pseudomonadati</taxon>
        <taxon>Pseudomonadota</taxon>
        <taxon>Alphaproteobacteria</taxon>
        <taxon>Acetobacterales</taxon>
        <taxon>Acetobacteraceae</taxon>
        <taxon>Sabulicella</taxon>
    </lineage>
</organism>
<accession>A0ABT3P150</accession>
<feature type="compositionally biased region" description="Basic and acidic residues" evidence="1">
    <location>
        <begin position="209"/>
        <end position="220"/>
    </location>
</feature>
<reference evidence="3 4" key="1">
    <citation type="submission" date="2022-10" db="EMBL/GenBank/DDBJ databases">
        <title>Roseococcus glaciei nov., sp. nov., isolated from glacier.</title>
        <authorList>
            <person name="Liu Q."/>
            <person name="Xin Y.-H."/>
        </authorList>
    </citation>
    <scope>NUCLEOTIDE SEQUENCE [LARGE SCALE GENOMIC DNA]</scope>
    <source>
        <strain evidence="3 4">MDT2-1-1</strain>
    </source>
</reference>
<dbReference type="InterPro" id="IPR012338">
    <property type="entry name" value="Beta-lactam/transpept-like"/>
</dbReference>
<name>A0ABT3P150_9PROT</name>
<dbReference type="EMBL" id="JAPFQI010000027">
    <property type="protein sequence ID" value="MCW8088144.1"/>
    <property type="molecule type" value="Genomic_DNA"/>
</dbReference>
<feature type="region of interest" description="Disordered" evidence="1">
    <location>
        <begin position="209"/>
        <end position="229"/>
    </location>
</feature>
<dbReference type="SUPFAM" id="SSF56601">
    <property type="entry name" value="beta-lactamase/transpeptidase-like"/>
    <property type="match status" value="1"/>
</dbReference>
<dbReference type="Pfam" id="PF00144">
    <property type="entry name" value="Beta-lactamase"/>
    <property type="match status" value="1"/>
</dbReference>
<keyword evidence="4" id="KW-1185">Reference proteome</keyword>
<dbReference type="PANTHER" id="PTHR43283:SF3">
    <property type="entry name" value="BETA-LACTAMASE FAMILY PROTEIN (AFU_ORTHOLOGUE AFUA_5G07500)"/>
    <property type="match status" value="1"/>
</dbReference>
<dbReference type="InterPro" id="IPR001466">
    <property type="entry name" value="Beta-lactam-related"/>
</dbReference>
<evidence type="ECO:0000256" key="1">
    <source>
        <dbReference type="SAM" id="MobiDB-lite"/>
    </source>
</evidence>
<evidence type="ECO:0000313" key="3">
    <source>
        <dbReference type="EMBL" id="MCW8088144.1"/>
    </source>
</evidence>
<comment type="caution">
    <text evidence="3">The sequence shown here is derived from an EMBL/GenBank/DDBJ whole genome shotgun (WGS) entry which is preliminary data.</text>
</comment>
<feature type="domain" description="Beta-lactamase-related" evidence="2">
    <location>
        <begin position="26"/>
        <end position="348"/>
    </location>
</feature>
<dbReference type="PANTHER" id="PTHR43283">
    <property type="entry name" value="BETA-LACTAMASE-RELATED"/>
    <property type="match status" value="1"/>
</dbReference>
<dbReference type="InterPro" id="IPR050789">
    <property type="entry name" value="Diverse_Enzym_Activities"/>
</dbReference>
<sequence length="365" mass="39543">MDFPLPETTPDAVGLDAARLERMCRRVEADIAEGRHPGAQLAVARHGKIALFRSFGEAAKGRAATDETLWLLYSNTKVVTAAGLWALAEDGVISLTDPIARHLPGFEAGGKGDITFVQLLTHQGGFPSAAIPEECWEDPEALRRTVCAFPLEWEPGSRVRYHPASAHWVAAAVIRAVAGEDHREFLRRRLIAPLGLERELFVGLPKREQTRAADMHDPDGTPRQPECGAAHRAAGVPGGGGYGTARAMAAFYQCLLAGGAPILSRRVIQYALRNRTGDRVDEYNGIPMHRGLGPHLRGTTAHIRGIGTLAHPDSFGHGGVGSSYCWGDPDSGVSFAFLSNTRADEEFHVARMERLSNMVHASIRE</sequence>
<gene>
    <name evidence="3" type="ORF">OF850_21340</name>
</gene>
<dbReference type="Proteomes" id="UP001526430">
    <property type="component" value="Unassembled WGS sequence"/>
</dbReference>